<protein>
    <recommendedName>
        <fullName evidence="6">Sugar phosphate transporter domain-containing protein</fullName>
    </recommendedName>
</protein>
<evidence type="ECO:0000256" key="4">
    <source>
        <dbReference type="ARBA" id="ARBA00023136"/>
    </source>
</evidence>
<dbReference type="PANTHER" id="PTHR11132">
    <property type="entry name" value="SOLUTE CARRIER FAMILY 35"/>
    <property type="match status" value="1"/>
</dbReference>
<dbReference type="InterPro" id="IPR004853">
    <property type="entry name" value="Sugar_P_trans_dom"/>
</dbReference>
<feature type="domain" description="Sugar phosphate transporter" evidence="6">
    <location>
        <begin position="10"/>
        <end position="180"/>
    </location>
</feature>
<proteinExistence type="predicted"/>
<evidence type="ECO:0000313" key="7">
    <source>
        <dbReference type="EMBL" id="KIY96120.1"/>
    </source>
</evidence>
<keyword evidence="8" id="KW-1185">Reference proteome</keyword>
<gene>
    <name evidence="7" type="ORF">MNEG_11844</name>
</gene>
<keyword evidence="4 5" id="KW-0472">Membrane</keyword>
<evidence type="ECO:0000259" key="6">
    <source>
        <dbReference type="Pfam" id="PF03151"/>
    </source>
</evidence>
<feature type="transmembrane region" description="Helical" evidence="5">
    <location>
        <begin position="40"/>
        <end position="62"/>
    </location>
</feature>
<organism evidence="7 8">
    <name type="scientific">Monoraphidium neglectum</name>
    <dbReference type="NCBI Taxonomy" id="145388"/>
    <lineage>
        <taxon>Eukaryota</taxon>
        <taxon>Viridiplantae</taxon>
        <taxon>Chlorophyta</taxon>
        <taxon>core chlorophytes</taxon>
        <taxon>Chlorophyceae</taxon>
        <taxon>CS clade</taxon>
        <taxon>Sphaeropleales</taxon>
        <taxon>Selenastraceae</taxon>
        <taxon>Monoraphidium</taxon>
    </lineage>
</organism>
<dbReference type="GeneID" id="25729147"/>
<dbReference type="Pfam" id="PF03151">
    <property type="entry name" value="TPT"/>
    <property type="match status" value="1"/>
</dbReference>
<sequence>MLALFLARLETPNRAMAGSVLAIAAGTALAAYGEVAFNAVGVTIMFISAVAESARLVMTQYLLVGLKMGPFEGVMYLGPACFVWLAIGGAAMEWREIAARRALRIAFDHWGLFLAAACMGFVINVLAFATIKLASSLTLKVLGTVKNALLIVAAMAMYGEVVTGLQAWGYLLSTAAFVMYTAIKMKQIAAG</sequence>
<dbReference type="AlphaFoldDB" id="A0A0D2MN07"/>
<evidence type="ECO:0000313" key="8">
    <source>
        <dbReference type="Proteomes" id="UP000054498"/>
    </source>
</evidence>
<dbReference type="RefSeq" id="XP_013895140.1">
    <property type="nucleotide sequence ID" value="XM_014039686.1"/>
</dbReference>
<evidence type="ECO:0000256" key="2">
    <source>
        <dbReference type="ARBA" id="ARBA00022692"/>
    </source>
</evidence>
<name>A0A0D2MN07_9CHLO</name>
<feature type="transmembrane region" description="Helical" evidence="5">
    <location>
        <begin position="112"/>
        <end position="134"/>
    </location>
</feature>
<evidence type="ECO:0000256" key="5">
    <source>
        <dbReference type="SAM" id="Phobius"/>
    </source>
</evidence>
<dbReference type="Proteomes" id="UP000054498">
    <property type="component" value="Unassembled WGS sequence"/>
</dbReference>
<dbReference type="EMBL" id="KK103152">
    <property type="protein sequence ID" value="KIY96120.1"/>
    <property type="molecule type" value="Genomic_DNA"/>
</dbReference>
<keyword evidence="2 5" id="KW-0812">Transmembrane</keyword>
<dbReference type="OrthoDB" id="6418713at2759"/>
<evidence type="ECO:0000256" key="3">
    <source>
        <dbReference type="ARBA" id="ARBA00022989"/>
    </source>
</evidence>
<accession>A0A0D2MN07</accession>
<comment type="subcellular location">
    <subcellularLocation>
        <location evidence="1">Membrane</location>
        <topology evidence="1">Multi-pass membrane protein</topology>
    </subcellularLocation>
</comment>
<dbReference type="GO" id="GO:0016020">
    <property type="term" value="C:membrane"/>
    <property type="evidence" value="ECO:0007669"/>
    <property type="project" value="UniProtKB-SubCell"/>
</dbReference>
<evidence type="ECO:0000256" key="1">
    <source>
        <dbReference type="ARBA" id="ARBA00004141"/>
    </source>
</evidence>
<keyword evidence="3 5" id="KW-1133">Transmembrane helix</keyword>
<reference evidence="7 8" key="1">
    <citation type="journal article" date="2013" name="BMC Genomics">
        <title>Reconstruction of the lipid metabolism for the microalga Monoraphidium neglectum from its genome sequence reveals characteristics suitable for biofuel production.</title>
        <authorList>
            <person name="Bogen C."/>
            <person name="Al-Dilaimi A."/>
            <person name="Albersmeier A."/>
            <person name="Wichmann J."/>
            <person name="Grundmann M."/>
            <person name="Rupp O."/>
            <person name="Lauersen K.J."/>
            <person name="Blifernez-Klassen O."/>
            <person name="Kalinowski J."/>
            <person name="Goesmann A."/>
            <person name="Mussgnug J.H."/>
            <person name="Kruse O."/>
        </authorList>
    </citation>
    <scope>NUCLEOTIDE SEQUENCE [LARGE SCALE GENOMIC DNA]</scope>
    <source>
        <strain evidence="7 8">SAG 48.87</strain>
    </source>
</reference>
<dbReference type="KEGG" id="mng:MNEG_11844"/>
<dbReference type="InterPro" id="IPR050186">
    <property type="entry name" value="TPT_transporter"/>
</dbReference>
<feature type="transmembrane region" description="Helical" evidence="5">
    <location>
        <begin position="74"/>
        <end position="92"/>
    </location>
</feature>